<dbReference type="EMBL" id="CM001219">
    <property type="protein sequence ID" value="KEH35074.1"/>
    <property type="molecule type" value="Genomic_DNA"/>
</dbReference>
<accession>A0A072UZ45</accession>
<dbReference type="Proteomes" id="UP000002051">
    <property type="component" value="Chromosome 3"/>
</dbReference>
<dbReference type="AlphaFoldDB" id="A0A072UZ45"/>
<dbReference type="HOGENOM" id="CLU_1226414_0_0_1"/>
<dbReference type="STRING" id="3880.A0A072UZ45"/>
<reference evidence="2" key="3">
    <citation type="submission" date="2015-04" db="UniProtKB">
        <authorList>
            <consortium name="EnsemblPlants"/>
        </authorList>
    </citation>
    <scope>IDENTIFICATION</scope>
    <source>
        <strain evidence="2">cv. Jemalong A17</strain>
    </source>
</reference>
<dbReference type="InterPro" id="IPR052343">
    <property type="entry name" value="Retrotransposon-Effector_Assoc"/>
</dbReference>
<evidence type="ECO:0008006" key="4">
    <source>
        <dbReference type="Google" id="ProtNLM"/>
    </source>
</evidence>
<evidence type="ECO:0000313" key="2">
    <source>
        <dbReference type="EnsemblPlants" id="KEH35074"/>
    </source>
</evidence>
<gene>
    <name evidence="1" type="ordered locus">MTR_3g078430</name>
</gene>
<protein>
    <recommendedName>
        <fullName evidence="4">RNA-directed DNA polymerase</fullName>
    </recommendedName>
</protein>
<evidence type="ECO:0000313" key="3">
    <source>
        <dbReference type="Proteomes" id="UP000002051"/>
    </source>
</evidence>
<dbReference type="EnsemblPlants" id="KEH35074">
    <property type="protein sequence ID" value="KEH35074"/>
    <property type="gene ID" value="MTR_3g078430"/>
</dbReference>
<proteinExistence type="predicted"/>
<keyword evidence="3" id="KW-1185">Reference proteome</keyword>
<evidence type="ECO:0000313" key="1">
    <source>
        <dbReference type="EMBL" id="KEH35074.1"/>
    </source>
</evidence>
<organism evidence="1 3">
    <name type="scientific">Medicago truncatula</name>
    <name type="common">Barrel medic</name>
    <name type="synonym">Medicago tribuloides</name>
    <dbReference type="NCBI Taxonomy" id="3880"/>
    <lineage>
        <taxon>Eukaryota</taxon>
        <taxon>Viridiplantae</taxon>
        <taxon>Streptophyta</taxon>
        <taxon>Embryophyta</taxon>
        <taxon>Tracheophyta</taxon>
        <taxon>Spermatophyta</taxon>
        <taxon>Magnoliopsida</taxon>
        <taxon>eudicotyledons</taxon>
        <taxon>Gunneridae</taxon>
        <taxon>Pentapetalae</taxon>
        <taxon>rosids</taxon>
        <taxon>fabids</taxon>
        <taxon>Fabales</taxon>
        <taxon>Fabaceae</taxon>
        <taxon>Papilionoideae</taxon>
        <taxon>50 kb inversion clade</taxon>
        <taxon>NPAAA clade</taxon>
        <taxon>Hologalegina</taxon>
        <taxon>IRL clade</taxon>
        <taxon>Trifolieae</taxon>
        <taxon>Medicago</taxon>
    </lineage>
</organism>
<name>A0A072UZ45_MEDTR</name>
<reference evidence="1 3" key="2">
    <citation type="journal article" date="2014" name="BMC Genomics">
        <title>An improved genome release (version Mt4.0) for the model legume Medicago truncatula.</title>
        <authorList>
            <person name="Tang H."/>
            <person name="Krishnakumar V."/>
            <person name="Bidwell S."/>
            <person name="Rosen B."/>
            <person name="Chan A."/>
            <person name="Zhou S."/>
            <person name="Gentzbittel L."/>
            <person name="Childs K.L."/>
            <person name="Yandell M."/>
            <person name="Gundlach H."/>
            <person name="Mayer K.F."/>
            <person name="Schwartz D.C."/>
            <person name="Town C.D."/>
        </authorList>
    </citation>
    <scope>GENOME REANNOTATION</scope>
    <source>
        <strain evidence="1">A17</strain>
        <strain evidence="2 3">cv. Jemalong A17</strain>
    </source>
</reference>
<dbReference type="PANTHER" id="PTHR46890:SF49">
    <property type="entry name" value="RNA-DIRECTED DNA POLYMERASE"/>
    <property type="match status" value="1"/>
</dbReference>
<reference evidence="1 3" key="1">
    <citation type="journal article" date="2011" name="Nature">
        <title>The Medicago genome provides insight into the evolution of rhizobial symbioses.</title>
        <authorList>
            <person name="Young N.D."/>
            <person name="Debelle F."/>
            <person name="Oldroyd G.E."/>
            <person name="Geurts R."/>
            <person name="Cannon S.B."/>
            <person name="Udvardi M.K."/>
            <person name="Benedito V.A."/>
            <person name="Mayer K.F."/>
            <person name="Gouzy J."/>
            <person name="Schoof H."/>
            <person name="Van de Peer Y."/>
            <person name="Proost S."/>
            <person name="Cook D.R."/>
            <person name="Meyers B.C."/>
            <person name="Spannagl M."/>
            <person name="Cheung F."/>
            <person name="De Mita S."/>
            <person name="Krishnakumar V."/>
            <person name="Gundlach H."/>
            <person name="Zhou S."/>
            <person name="Mudge J."/>
            <person name="Bharti A.K."/>
            <person name="Murray J.D."/>
            <person name="Naoumkina M.A."/>
            <person name="Rosen B."/>
            <person name="Silverstein K.A."/>
            <person name="Tang H."/>
            <person name="Rombauts S."/>
            <person name="Zhao P.X."/>
            <person name="Zhou P."/>
            <person name="Barbe V."/>
            <person name="Bardou P."/>
            <person name="Bechner M."/>
            <person name="Bellec A."/>
            <person name="Berger A."/>
            <person name="Berges H."/>
            <person name="Bidwell S."/>
            <person name="Bisseling T."/>
            <person name="Choisne N."/>
            <person name="Couloux A."/>
            <person name="Denny R."/>
            <person name="Deshpande S."/>
            <person name="Dai X."/>
            <person name="Doyle J.J."/>
            <person name="Dudez A.M."/>
            <person name="Farmer A.D."/>
            <person name="Fouteau S."/>
            <person name="Franken C."/>
            <person name="Gibelin C."/>
            <person name="Gish J."/>
            <person name="Goldstein S."/>
            <person name="Gonzalez A.J."/>
            <person name="Green P.J."/>
            <person name="Hallab A."/>
            <person name="Hartog M."/>
            <person name="Hua A."/>
            <person name="Humphray S.J."/>
            <person name="Jeong D.H."/>
            <person name="Jing Y."/>
            <person name="Jocker A."/>
            <person name="Kenton S.M."/>
            <person name="Kim D.J."/>
            <person name="Klee K."/>
            <person name="Lai H."/>
            <person name="Lang C."/>
            <person name="Lin S."/>
            <person name="Macmil S.L."/>
            <person name="Magdelenat G."/>
            <person name="Matthews L."/>
            <person name="McCorrison J."/>
            <person name="Monaghan E.L."/>
            <person name="Mun J.H."/>
            <person name="Najar F.Z."/>
            <person name="Nicholson C."/>
            <person name="Noirot C."/>
            <person name="O'Bleness M."/>
            <person name="Paule C.R."/>
            <person name="Poulain J."/>
            <person name="Prion F."/>
            <person name="Qin B."/>
            <person name="Qu C."/>
            <person name="Retzel E.F."/>
            <person name="Riddle C."/>
            <person name="Sallet E."/>
            <person name="Samain S."/>
            <person name="Samson N."/>
            <person name="Sanders I."/>
            <person name="Saurat O."/>
            <person name="Scarpelli C."/>
            <person name="Schiex T."/>
            <person name="Segurens B."/>
            <person name="Severin A.J."/>
            <person name="Sherrier D.J."/>
            <person name="Shi R."/>
            <person name="Sims S."/>
            <person name="Singer S.R."/>
            <person name="Sinharoy S."/>
            <person name="Sterck L."/>
            <person name="Viollet A."/>
            <person name="Wang B.B."/>
            <person name="Wang K."/>
            <person name="Wang M."/>
            <person name="Wang X."/>
            <person name="Warfsmann J."/>
            <person name="Weissenbach J."/>
            <person name="White D.D."/>
            <person name="White J.D."/>
            <person name="Wiley G.B."/>
            <person name="Wincker P."/>
            <person name="Xing Y."/>
            <person name="Yang L."/>
            <person name="Yao Z."/>
            <person name="Ying F."/>
            <person name="Zhai J."/>
            <person name="Zhou L."/>
            <person name="Zuber A."/>
            <person name="Denarie J."/>
            <person name="Dixon R.A."/>
            <person name="May G.D."/>
            <person name="Schwartz D.C."/>
            <person name="Rogers J."/>
            <person name="Quetier F."/>
            <person name="Town C.D."/>
            <person name="Roe B.A."/>
        </authorList>
    </citation>
    <scope>NUCLEOTIDE SEQUENCE [LARGE SCALE GENOMIC DNA]</scope>
    <source>
        <strain evidence="1">A17</strain>
        <strain evidence="2 3">cv. Jemalong A17</strain>
    </source>
</reference>
<sequence length="226" mass="25639">MEQNKNSSGALDKSPEICNPLNWRTSFCPLDRRAKDNLSSPVLSVLSFIANHTHPKAIPYIGSVILYDTHSAFIKRRHILNAIFIANKVVDEAYKFKNSTHEFELRRGLRQVDPLSPFLFLITNKGQNGILNAIVDACLFFGYTLGQTEAMHDSHLLFADYGRENWVNMTALKSNLILFEVISGLKVNFHKSLLVRVNVFKSWMVDASLGLNCKIGYIPFLYPIFS</sequence>
<dbReference type="PANTHER" id="PTHR46890">
    <property type="entry name" value="NON-LTR RETROLELEMENT REVERSE TRANSCRIPTASE-LIKE PROTEIN-RELATED"/>
    <property type="match status" value="1"/>
</dbReference>